<dbReference type="EMBL" id="FNRQ01000008">
    <property type="protein sequence ID" value="SEB20212.1"/>
    <property type="molecule type" value="Genomic_DNA"/>
</dbReference>
<name>A0A1H4HGK6_9BURK</name>
<dbReference type="GO" id="GO:0030151">
    <property type="term" value="F:molybdenum ion binding"/>
    <property type="evidence" value="ECO:0007669"/>
    <property type="project" value="InterPro"/>
</dbReference>
<keyword evidence="2" id="KW-1185">Reference proteome</keyword>
<dbReference type="STRING" id="83784.SAMN05192564_108185"/>
<dbReference type="Proteomes" id="UP000198638">
    <property type="component" value="Unassembled WGS sequence"/>
</dbReference>
<proteinExistence type="predicted"/>
<reference evidence="2" key="1">
    <citation type="submission" date="2016-10" db="EMBL/GenBank/DDBJ databases">
        <authorList>
            <person name="Varghese N."/>
            <person name="Submissions S."/>
        </authorList>
    </citation>
    <scope>NUCLEOTIDE SEQUENCE [LARGE SCALE GENOMIC DNA]</scope>
    <source>
        <strain evidence="2">LMG 24000</strain>
    </source>
</reference>
<sequence>MSEHSPRVNPPMSSNLDEASAARVHELLAAADEPPTPDARLFARLIAAREVRGEIALLGITQNALDALVKRHFRNVARPPRIPALPAMLPASAHADFLSALAALLQTHANPSTNEDDTRCIAAIIAHACLRPDHLWRDLGLSGRDDVTSMLERYFPTLFIRNTASLRWKKFLARELALARGTEPGPAPGCPGCEDFGYCFPHGH</sequence>
<dbReference type="Pfam" id="PF04891">
    <property type="entry name" value="NifQ"/>
    <property type="match status" value="1"/>
</dbReference>
<protein>
    <submittedName>
        <fullName evidence="1">Nitrogen fixation protein NifQ</fullName>
    </submittedName>
</protein>
<dbReference type="AlphaFoldDB" id="A0A1H4HGK6"/>
<gene>
    <name evidence="1" type="ORF">SAMN05192564_108185</name>
</gene>
<organism evidence="1 2">
    <name type="scientific">Paraburkholderia sartisoli</name>
    <dbReference type="NCBI Taxonomy" id="83784"/>
    <lineage>
        <taxon>Bacteria</taxon>
        <taxon>Pseudomonadati</taxon>
        <taxon>Pseudomonadota</taxon>
        <taxon>Betaproteobacteria</taxon>
        <taxon>Burkholderiales</taxon>
        <taxon>Burkholderiaceae</taxon>
        <taxon>Paraburkholderia</taxon>
    </lineage>
</organism>
<dbReference type="GO" id="GO:0009399">
    <property type="term" value="P:nitrogen fixation"/>
    <property type="evidence" value="ECO:0007669"/>
    <property type="project" value="InterPro"/>
</dbReference>
<accession>A0A1H4HGK6</accession>
<evidence type="ECO:0000313" key="2">
    <source>
        <dbReference type="Proteomes" id="UP000198638"/>
    </source>
</evidence>
<evidence type="ECO:0000313" key="1">
    <source>
        <dbReference type="EMBL" id="SEB20212.1"/>
    </source>
</evidence>
<dbReference type="InterPro" id="IPR006975">
    <property type="entry name" value="NifQ"/>
</dbReference>